<protein>
    <submittedName>
        <fullName evidence="1">Uncharacterized protein</fullName>
    </submittedName>
</protein>
<keyword evidence="2" id="KW-1185">Reference proteome</keyword>
<reference evidence="1 2" key="1">
    <citation type="journal article" date="2021" name="Plant Biotechnol. J.">
        <title>Multi-omics assisted identification of the key and species-specific regulatory components of drought-tolerant mechanisms in Gossypium stocksii.</title>
        <authorList>
            <person name="Yu D."/>
            <person name="Ke L."/>
            <person name="Zhang D."/>
            <person name="Wu Y."/>
            <person name="Sun Y."/>
            <person name="Mei J."/>
            <person name="Sun J."/>
            <person name="Sun Y."/>
        </authorList>
    </citation>
    <scope>NUCLEOTIDE SEQUENCE [LARGE SCALE GENOMIC DNA]</scope>
    <source>
        <strain evidence="2">cv. E1</strain>
        <tissue evidence="1">Leaf</tissue>
    </source>
</reference>
<dbReference type="Proteomes" id="UP000828251">
    <property type="component" value="Unassembled WGS sequence"/>
</dbReference>
<sequence length="66" mass="7479">DMSKAENKREQHLGQRYHNIQPLESSYLRQYRKPKIPFSGIAISSLGIAISTSQGRLLVLILPEIS</sequence>
<accession>A0A9D3UKS2</accession>
<evidence type="ECO:0000313" key="2">
    <source>
        <dbReference type="Proteomes" id="UP000828251"/>
    </source>
</evidence>
<comment type="caution">
    <text evidence="1">The sequence shown here is derived from an EMBL/GenBank/DDBJ whole genome shotgun (WGS) entry which is preliminary data.</text>
</comment>
<dbReference type="EMBL" id="JAIQCV010000011">
    <property type="protein sequence ID" value="KAH1047053.1"/>
    <property type="molecule type" value="Genomic_DNA"/>
</dbReference>
<evidence type="ECO:0000313" key="1">
    <source>
        <dbReference type="EMBL" id="KAH1047053.1"/>
    </source>
</evidence>
<proteinExistence type="predicted"/>
<dbReference type="AlphaFoldDB" id="A0A9D3UKS2"/>
<gene>
    <name evidence="1" type="ORF">J1N35_037837</name>
</gene>
<feature type="non-terminal residue" evidence="1">
    <location>
        <position position="1"/>
    </location>
</feature>
<name>A0A9D3UKS2_9ROSI</name>
<organism evidence="1 2">
    <name type="scientific">Gossypium stocksii</name>
    <dbReference type="NCBI Taxonomy" id="47602"/>
    <lineage>
        <taxon>Eukaryota</taxon>
        <taxon>Viridiplantae</taxon>
        <taxon>Streptophyta</taxon>
        <taxon>Embryophyta</taxon>
        <taxon>Tracheophyta</taxon>
        <taxon>Spermatophyta</taxon>
        <taxon>Magnoliopsida</taxon>
        <taxon>eudicotyledons</taxon>
        <taxon>Gunneridae</taxon>
        <taxon>Pentapetalae</taxon>
        <taxon>rosids</taxon>
        <taxon>malvids</taxon>
        <taxon>Malvales</taxon>
        <taxon>Malvaceae</taxon>
        <taxon>Malvoideae</taxon>
        <taxon>Gossypium</taxon>
    </lineage>
</organism>